<name>A0A835Z121_9STRA</name>
<proteinExistence type="predicted"/>
<evidence type="ECO:0008006" key="5">
    <source>
        <dbReference type="Google" id="ProtNLM"/>
    </source>
</evidence>
<dbReference type="OrthoDB" id="419711at2759"/>
<dbReference type="EMBL" id="JAFCMP010000146">
    <property type="protein sequence ID" value="KAG5184981.1"/>
    <property type="molecule type" value="Genomic_DNA"/>
</dbReference>
<keyword evidence="2" id="KW-1133">Transmembrane helix</keyword>
<organism evidence="3 4">
    <name type="scientific">Tribonema minus</name>
    <dbReference type="NCBI Taxonomy" id="303371"/>
    <lineage>
        <taxon>Eukaryota</taxon>
        <taxon>Sar</taxon>
        <taxon>Stramenopiles</taxon>
        <taxon>Ochrophyta</taxon>
        <taxon>PX clade</taxon>
        <taxon>Xanthophyceae</taxon>
        <taxon>Tribonematales</taxon>
        <taxon>Tribonemataceae</taxon>
        <taxon>Tribonema</taxon>
    </lineage>
</organism>
<dbReference type="PANTHER" id="PTHR12242">
    <property type="entry name" value="OS02G0130600 PROTEIN-RELATED"/>
    <property type="match status" value="1"/>
</dbReference>
<dbReference type="Pfam" id="PF21534">
    <property type="entry name" value="Rost"/>
    <property type="match status" value="1"/>
</dbReference>
<dbReference type="AlphaFoldDB" id="A0A835Z121"/>
<feature type="region of interest" description="Disordered" evidence="1">
    <location>
        <begin position="737"/>
        <end position="772"/>
    </location>
</feature>
<sequence length="772" mass="82863">MGPAASAGQHALVFNALERLIAAGVATPKDHAHHVHACVAAHNVRGAMHALEQMVNRHHKGEMSVFHAVLHANAHCTFTKGGGHVLRLMARCGVAPDLKAYNLALHASRGPVALQQADRILANMAAAGITPDRGTFKGVLHACRMAQDGQRALVVFGKMQAEHPAFANADMWNCLLRAVATGAQPRRTLEVAAQMAGRGVAPNAHTHDLVAGAHAALGDSAAVERVLSSVRAAGGKVPPETLAALAKGYAHGGHMDAAEGALQAVLGSGGSLVVRQSAIVTFLSACRRARDLPRVLRWLRRVPKMGFAPTARMWDVAVNAAHEAGDAAATDALWREAGGAAYFGLYKALVPPKEGSGGPWRVLEGHRAQGTALDLSSCTAGVIHAALRAEAARLRALPPAAALYIYAQKKNSLHKREIAADIRTFMEAAGAHVSSVFDATTSRTVTDESLQASLLPAMPDEVTQASAAVDTGKPLSCRDEYRLNNLGYLLRPGELKLLGRSNCKWLGARGLCFLRTLAFLYLLALLTWAMVDYGMDGRIQFFYIYLTNWELLFETIYFGFAAALSFRAWRQERALPAFEPGTARVKPAAHATIVWVLQDLTYAGTFIVSLVYWSVIFRLSTDAISAQSHAANFVIALLDCLLAASPPVRILHAWVPFVYGTVYIAWDLIHYYTNIRNGEGDRYIYTILDWSDPARAAAATLIMLFVVVPLTHTIMSLVRRLGAHVGARCCCSDSGAQSRWQRKGGSAAAQQPEPTSNPTLEGGTDGASPPPW</sequence>
<dbReference type="GO" id="GO:0016020">
    <property type="term" value="C:membrane"/>
    <property type="evidence" value="ECO:0007669"/>
    <property type="project" value="TreeGrafter"/>
</dbReference>
<dbReference type="Pfam" id="PF13812">
    <property type="entry name" value="PPR_3"/>
    <property type="match status" value="1"/>
</dbReference>
<feature type="compositionally biased region" description="Polar residues" evidence="1">
    <location>
        <begin position="748"/>
        <end position="759"/>
    </location>
</feature>
<evidence type="ECO:0000313" key="4">
    <source>
        <dbReference type="Proteomes" id="UP000664859"/>
    </source>
</evidence>
<evidence type="ECO:0000256" key="1">
    <source>
        <dbReference type="SAM" id="MobiDB-lite"/>
    </source>
</evidence>
<feature type="transmembrane region" description="Helical" evidence="2">
    <location>
        <begin position="626"/>
        <end position="644"/>
    </location>
</feature>
<dbReference type="Proteomes" id="UP000664859">
    <property type="component" value="Unassembled WGS sequence"/>
</dbReference>
<keyword evidence="2" id="KW-0472">Membrane</keyword>
<protein>
    <recommendedName>
        <fullName evidence="5">Pentatricopeptide repeat-containing protein</fullName>
    </recommendedName>
</protein>
<keyword evidence="4" id="KW-1185">Reference proteome</keyword>
<accession>A0A835Z121</accession>
<dbReference type="InterPro" id="IPR002885">
    <property type="entry name" value="PPR_rpt"/>
</dbReference>
<feature type="transmembrane region" description="Helical" evidence="2">
    <location>
        <begin position="551"/>
        <end position="569"/>
    </location>
</feature>
<dbReference type="InterPro" id="IPR049352">
    <property type="entry name" value="Rost"/>
</dbReference>
<feature type="transmembrane region" description="Helical" evidence="2">
    <location>
        <begin position="510"/>
        <end position="531"/>
    </location>
</feature>
<dbReference type="InterPro" id="IPR011990">
    <property type="entry name" value="TPR-like_helical_dom_sf"/>
</dbReference>
<keyword evidence="2" id="KW-0812">Transmembrane</keyword>
<dbReference type="Gene3D" id="1.25.40.10">
    <property type="entry name" value="Tetratricopeptide repeat domain"/>
    <property type="match status" value="2"/>
</dbReference>
<evidence type="ECO:0000313" key="3">
    <source>
        <dbReference type="EMBL" id="KAG5184981.1"/>
    </source>
</evidence>
<gene>
    <name evidence="3" type="ORF">JKP88DRAFT_262778</name>
</gene>
<feature type="transmembrane region" description="Helical" evidence="2">
    <location>
        <begin position="693"/>
        <end position="718"/>
    </location>
</feature>
<comment type="caution">
    <text evidence="3">The sequence shown here is derived from an EMBL/GenBank/DDBJ whole genome shotgun (WGS) entry which is preliminary data.</text>
</comment>
<evidence type="ECO:0000256" key="2">
    <source>
        <dbReference type="SAM" id="Phobius"/>
    </source>
</evidence>
<reference evidence="3" key="1">
    <citation type="submission" date="2021-02" db="EMBL/GenBank/DDBJ databases">
        <title>First Annotated Genome of the Yellow-green Alga Tribonema minus.</title>
        <authorList>
            <person name="Mahan K.M."/>
        </authorList>
    </citation>
    <scope>NUCLEOTIDE SEQUENCE</scope>
    <source>
        <strain evidence="3">UTEX B ZZ1240</strain>
    </source>
</reference>
<dbReference type="PANTHER" id="PTHR12242:SF1">
    <property type="entry name" value="MYND-TYPE DOMAIN-CONTAINING PROTEIN"/>
    <property type="match status" value="1"/>
</dbReference>
<feature type="transmembrane region" description="Helical" evidence="2">
    <location>
        <begin position="590"/>
        <end position="614"/>
    </location>
</feature>